<evidence type="ECO:0000256" key="10">
    <source>
        <dbReference type="ARBA" id="ARBA00023242"/>
    </source>
</evidence>
<keyword evidence="15" id="KW-1185">Reference proteome</keyword>
<comment type="subcellular location">
    <subcellularLocation>
        <location evidence="2">Nucleus</location>
    </subcellularLocation>
</comment>
<keyword evidence="10" id="KW-0539">Nucleus</keyword>
<dbReference type="GO" id="GO:0008270">
    <property type="term" value="F:zinc ion binding"/>
    <property type="evidence" value="ECO:0007669"/>
    <property type="project" value="UniProtKB-KW"/>
</dbReference>
<evidence type="ECO:0000256" key="8">
    <source>
        <dbReference type="ARBA" id="ARBA00023015"/>
    </source>
</evidence>
<dbReference type="FunFam" id="3.30.160.60:FF:000624">
    <property type="entry name" value="zinc finger protein 697"/>
    <property type="match status" value="1"/>
</dbReference>
<keyword evidence="4" id="KW-0479">Metal-binding</keyword>
<feature type="domain" description="C2H2-type" evidence="13">
    <location>
        <begin position="307"/>
        <end position="334"/>
    </location>
</feature>
<name>A0AAV6RYE0_SOLSE</name>
<dbReference type="FunFam" id="3.30.160.60:FF:000072">
    <property type="entry name" value="zinc finger protein 143 isoform X1"/>
    <property type="match status" value="1"/>
</dbReference>
<dbReference type="EMBL" id="JAGKHQ010000009">
    <property type="protein sequence ID" value="KAG7509147.1"/>
    <property type="molecule type" value="Genomic_DNA"/>
</dbReference>
<dbReference type="FunFam" id="3.30.160.60:FF:000478">
    <property type="entry name" value="Zinc finger protein 133"/>
    <property type="match status" value="1"/>
</dbReference>
<feature type="region of interest" description="Disordered" evidence="12">
    <location>
        <begin position="178"/>
        <end position="247"/>
    </location>
</feature>
<evidence type="ECO:0000256" key="1">
    <source>
        <dbReference type="ARBA" id="ARBA00003767"/>
    </source>
</evidence>
<dbReference type="GO" id="GO:0005634">
    <property type="term" value="C:nucleus"/>
    <property type="evidence" value="ECO:0007669"/>
    <property type="project" value="UniProtKB-SubCell"/>
</dbReference>
<evidence type="ECO:0000256" key="4">
    <source>
        <dbReference type="ARBA" id="ARBA00022723"/>
    </source>
</evidence>
<evidence type="ECO:0000256" key="2">
    <source>
        <dbReference type="ARBA" id="ARBA00004123"/>
    </source>
</evidence>
<evidence type="ECO:0000256" key="5">
    <source>
        <dbReference type="ARBA" id="ARBA00022737"/>
    </source>
</evidence>
<feature type="domain" description="C2H2-type" evidence="13">
    <location>
        <begin position="276"/>
        <end position="303"/>
    </location>
</feature>
<evidence type="ECO:0000256" key="12">
    <source>
        <dbReference type="SAM" id="MobiDB-lite"/>
    </source>
</evidence>
<keyword evidence="5" id="KW-0677">Repeat</keyword>
<gene>
    <name evidence="14" type="ORF">JOB18_035737</name>
</gene>
<evidence type="ECO:0000256" key="3">
    <source>
        <dbReference type="ARBA" id="ARBA00006991"/>
    </source>
</evidence>
<evidence type="ECO:0000256" key="9">
    <source>
        <dbReference type="ARBA" id="ARBA00023163"/>
    </source>
</evidence>
<evidence type="ECO:0000256" key="6">
    <source>
        <dbReference type="ARBA" id="ARBA00022771"/>
    </source>
</evidence>
<dbReference type="GO" id="GO:0000978">
    <property type="term" value="F:RNA polymerase II cis-regulatory region sequence-specific DNA binding"/>
    <property type="evidence" value="ECO:0007669"/>
    <property type="project" value="TreeGrafter"/>
</dbReference>
<reference evidence="14 15" key="1">
    <citation type="journal article" date="2021" name="Sci. Rep.">
        <title>Chromosome anchoring in Senegalese sole (Solea senegalensis) reveals sex-associated markers and genome rearrangements in flatfish.</title>
        <authorList>
            <person name="Guerrero-Cozar I."/>
            <person name="Gomez-Garrido J."/>
            <person name="Berbel C."/>
            <person name="Martinez-Blanch J.F."/>
            <person name="Alioto T."/>
            <person name="Claros M.G."/>
            <person name="Gagnaire P.A."/>
            <person name="Manchado M."/>
        </authorList>
    </citation>
    <scope>NUCLEOTIDE SEQUENCE [LARGE SCALE GENOMIC DNA]</scope>
    <source>
        <strain evidence="14">Sse05_10M</strain>
    </source>
</reference>
<feature type="compositionally biased region" description="Basic and acidic residues" evidence="12">
    <location>
        <begin position="216"/>
        <end position="241"/>
    </location>
</feature>
<dbReference type="Proteomes" id="UP000693946">
    <property type="component" value="Linkage Group LG17"/>
</dbReference>
<protein>
    <submittedName>
        <fullName evidence="14">Zinc finger protein 260-like</fullName>
    </submittedName>
</protein>
<dbReference type="PANTHER" id="PTHR23226">
    <property type="entry name" value="ZINC FINGER AND SCAN DOMAIN-CONTAINING"/>
    <property type="match status" value="1"/>
</dbReference>
<evidence type="ECO:0000256" key="11">
    <source>
        <dbReference type="PROSITE-ProRule" id="PRU00042"/>
    </source>
</evidence>
<evidence type="ECO:0000256" key="7">
    <source>
        <dbReference type="ARBA" id="ARBA00022833"/>
    </source>
</evidence>
<feature type="domain" description="C2H2-type" evidence="13">
    <location>
        <begin position="419"/>
        <end position="437"/>
    </location>
</feature>
<dbReference type="PROSITE" id="PS50157">
    <property type="entry name" value="ZINC_FINGER_C2H2_2"/>
    <property type="match status" value="7"/>
</dbReference>
<feature type="domain" description="C2H2-type" evidence="13">
    <location>
        <begin position="335"/>
        <end position="362"/>
    </location>
</feature>
<feature type="domain" description="C2H2-type" evidence="13">
    <location>
        <begin position="363"/>
        <end position="390"/>
    </location>
</feature>
<dbReference type="PROSITE" id="PS00028">
    <property type="entry name" value="ZINC_FINGER_C2H2_1"/>
    <property type="match status" value="6"/>
</dbReference>
<keyword evidence="7" id="KW-0862">Zinc</keyword>
<accession>A0AAV6RYE0</accession>
<dbReference type="SMART" id="SM00355">
    <property type="entry name" value="ZnF_C2H2"/>
    <property type="match status" value="7"/>
</dbReference>
<evidence type="ECO:0000313" key="15">
    <source>
        <dbReference type="Proteomes" id="UP000693946"/>
    </source>
</evidence>
<dbReference type="GO" id="GO:0000981">
    <property type="term" value="F:DNA-binding transcription factor activity, RNA polymerase II-specific"/>
    <property type="evidence" value="ECO:0007669"/>
    <property type="project" value="TreeGrafter"/>
</dbReference>
<comment type="similarity">
    <text evidence="3">Belongs to the krueppel C2H2-type zinc-finger protein family.</text>
</comment>
<evidence type="ECO:0000259" key="13">
    <source>
        <dbReference type="PROSITE" id="PS50157"/>
    </source>
</evidence>
<dbReference type="FunFam" id="3.30.160.60:FF:000446">
    <property type="entry name" value="Zinc finger protein"/>
    <property type="match status" value="1"/>
</dbReference>
<proteinExistence type="inferred from homology"/>
<organism evidence="14 15">
    <name type="scientific">Solea senegalensis</name>
    <name type="common">Senegalese sole</name>
    <dbReference type="NCBI Taxonomy" id="28829"/>
    <lineage>
        <taxon>Eukaryota</taxon>
        <taxon>Metazoa</taxon>
        <taxon>Chordata</taxon>
        <taxon>Craniata</taxon>
        <taxon>Vertebrata</taxon>
        <taxon>Euteleostomi</taxon>
        <taxon>Actinopterygii</taxon>
        <taxon>Neopterygii</taxon>
        <taxon>Teleostei</taxon>
        <taxon>Neoteleostei</taxon>
        <taxon>Acanthomorphata</taxon>
        <taxon>Carangaria</taxon>
        <taxon>Pleuronectiformes</taxon>
        <taxon>Pleuronectoidei</taxon>
        <taxon>Soleidae</taxon>
        <taxon>Solea</taxon>
    </lineage>
</organism>
<sequence length="451" mass="52020">MSSLPYLRRLIKERLNAAGEEIFRLVEASLVVYEEEVDRQRKLLEIVWKPEVKLQRIEHEGLVLTEQQLCNQERNSSLHQEEPESLQMKEEEEEICTSQEQEQLELKQEADTFMLTPDNEESDHTEFLSPVAESPDQTGNKCVEKCMESEEEVARQLKIIRSPEVKFQKCTVLTEQERNFSPDQEEQEIKAEPGEICTSQDQDAVTVALTPDDGESDHMEPEPDTDHQLRSPVAKSRDRTGKKLKQSPKCDTCGKKFEFKHLLISHLRIHTGERPFACKTCCHSYRTKCELVRHMKTHQKNTDVKPYSCETCGKRFLLKTRLAVHKCTHTGDMPLSCDVCHRGFARTDKLALHMRTHTGEKPFFCNICKKCFARQDHLTEHTRTHTGEKRFTCSVCNTSFSQKVHLMTHKRTHTGEKPYHCGTCGKSFGDSSSLRKHVHRCAPVLTPDENV</sequence>
<comment type="function">
    <text evidence="1">May be involved in transcriptional regulation.</text>
</comment>
<dbReference type="Pfam" id="PF00096">
    <property type="entry name" value="zf-C2H2"/>
    <property type="match status" value="5"/>
</dbReference>
<dbReference type="PANTHER" id="PTHR23226:SF240">
    <property type="entry name" value="GASTRULA ZINC FINGER PROTEIN XLCGF26.1-LIKE-RELATED"/>
    <property type="match status" value="1"/>
</dbReference>
<keyword evidence="8" id="KW-0805">Transcription regulation</keyword>
<keyword evidence="9" id="KW-0804">Transcription</keyword>
<evidence type="ECO:0000313" key="14">
    <source>
        <dbReference type="EMBL" id="KAG7509147.1"/>
    </source>
</evidence>
<feature type="domain" description="C2H2-type" evidence="13">
    <location>
        <begin position="391"/>
        <end position="418"/>
    </location>
</feature>
<dbReference type="InterPro" id="IPR013087">
    <property type="entry name" value="Znf_C2H2_type"/>
</dbReference>
<dbReference type="AlphaFoldDB" id="A0AAV6RYE0"/>
<feature type="domain" description="C2H2-type" evidence="13">
    <location>
        <begin position="248"/>
        <end position="275"/>
    </location>
</feature>
<keyword evidence="6 11" id="KW-0863">Zinc-finger</keyword>
<dbReference type="FunFam" id="3.30.160.60:FF:000060">
    <property type="entry name" value="zinc finger protein 436"/>
    <property type="match status" value="1"/>
</dbReference>
<dbReference type="FunFam" id="3.30.160.60:FF:002343">
    <property type="entry name" value="Zinc finger protein 33A"/>
    <property type="match status" value="1"/>
</dbReference>
<comment type="caution">
    <text evidence="14">The sequence shown here is derived from an EMBL/GenBank/DDBJ whole genome shotgun (WGS) entry which is preliminary data.</text>
</comment>